<feature type="transmembrane region" description="Helical" evidence="1">
    <location>
        <begin position="316"/>
        <end position="337"/>
    </location>
</feature>
<dbReference type="OrthoDB" id="290051at2"/>
<keyword evidence="1" id="KW-0812">Transmembrane</keyword>
<feature type="transmembrane region" description="Helical" evidence="1">
    <location>
        <begin position="12"/>
        <end position="29"/>
    </location>
</feature>
<dbReference type="RefSeq" id="WP_081199282.1">
    <property type="nucleotide sequence ID" value="NZ_FOCZ01000001.1"/>
</dbReference>
<feature type="transmembrane region" description="Helical" evidence="1">
    <location>
        <begin position="291"/>
        <end position="310"/>
    </location>
</feature>
<keyword evidence="1" id="KW-1133">Transmembrane helix</keyword>
<feature type="transmembrane region" description="Helical" evidence="1">
    <location>
        <begin position="188"/>
        <end position="210"/>
    </location>
</feature>
<feature type="transmembrane region" description="Helical" evidence="1">
    <location>
        <begin position="41"/>
        <end position="65"/>
    </location>
</feature>
<evidence type="ECO:0000259" key="2">
    <source>
        <dbReference type="Pfam" id="PF01757"/>
    </source>
</evidence>
<keyword evidence="1" id="KW-0472">Membrane</keyword>
<feature type="transmembrane region" description="Helical" evidence="1">
    <location>
        <begin position="85"/>
        <end position="104"/>
    </location>
</feature>
<evidence type="ECO:0000313" key="4">
    <source>
        <dbReference type="Proteomes" id="UP000192610"/>
    </source>
</evidence>
<gene>
    <name evidence="3" type="ORF">A4H97_03155</name>
</gene>
<evidence type="ECO:0000313" key="3">
    <source>
        <dbReference type="EMBL" id="OQP50838.1"/>
    </source>
</evidence>
<reference evidence="4" key="1">
    <citation type="submission" date="2016-04" db="EMBL/GenBank/DDBJ databases">
        <authorList>
            <person name="Chen L."/>
            <person name="Zhuang W."/>
            <person name="Wang G."/>
        </authorList>
    </citation>
    <scope>NUCLEOTIDE SEQUENCE [LARGE SCALE GENOMIC DNA]</scope>
    <source>
        <strain evidence="4">17621</strain>
    </source>
</reference>
<dbReference type="PANTHER" id="PTHR23028">
    <property type="entry name" value="ACETYLTRANSFERASE"/>
    <property type="match status" value="1"/>
</dbReference>
<accession>A0A1V9EXI6</accession>
<dbReference type="InterPro" id="IPR002656">
    <property type="entry name" value="Acyl_transf_3_dom"/>
</dbReference>
<dbReference type="PANTHER" id="PTHR23028:SF53">
    <property type="entry name" value="ACYL_TRANSF_3 DOMAIN-CONTAINING PROTEIN"/>
    <property type="match status" value="1"/>
</dbReference>
<protein>
    <recommendedName>
        <fullName evidence="2">Acyltransferase 3 domain-containing protein</fullName>
    </recommendedName>
</protein>
<organism evidence="3 4">
    <name type="scientific">Niastella yeongjuensis</name>
    <dbReference type="NCBI Taxonomy" id="354355"/>
    <lineage>
        <taxon>Bacteria</taxon>
        <taxon>Pseudomonadati</taxon>
        <taxon>Bacteroidota</taxon>
        <taxon>Chitinophagia</taxon>
        <taxon>Chitinophagales</taxon>
        <taxon>Chitinophagaceae</taxon>
        <taxon>Niastella</taxon>
    </lineage>
</organism>
<name>A0A1V9EXI6_9BACT</name>
<dbReference type="GO" id="GO:0016020">
    <property type="term" value="C:membrane"/>
    <property type="evidence" value="ECO:0007669"/>
    <property type="project" value="TreeGrafter"/>
</dbReference>
<dbReference type="AlphaFoldDB" id="A0A1V9EXI6"/>
<feature type="transmembrane region" description="Helical" evidence="1">
    <location>
        <begin position="138"/>
        <end position="158"/>
    </location>
</feature>
<comment type="caution">
    <text evidence="3">The sequence shown here is derived from an EMBL/GenBank/DDBJ whole genome shotgun (WGS) entry which is preliminary data.</text>
</comment>
<feature type="domain" description="Acyltransferase 3" evidence="2">
    <location>
        <begin position="7"/>
        <end position="334"/>
    </location>
</feature>
<proteinExistence type="predicted"/>
<dbReference type="EMBL" id="LVXG01000012">
    <property type="protein sequence ID" value="OQP50838.1"/>
    <property type="molecule type" value="Genomic_DNA"/>
</dbReference>
<dbReference type="InterPro" id="IPR050879">
    <property type="entry name" value="Acyltransferase_3"/>
</dbReference>
<dbReference type="Pfam" id="PF01757">
    <property type="entry name" value="Acyl_transf_3"/>
    <property type="match status" value="1"/>
</dbReference>
<dbReference type="GO" id="GO:0016747">
    <property type="term" value="F:acyltransferase activity, transferring groups other than amino-acyl groups"/>
    <property type="evidence" value="ECO:0007669"/>
    <property type="project" value="InterPro"/>
</dbReference>
<dbReference type="STRING" id="354355.SAMN05660816_00310"/>
<feature type="transmembrane region" description="Helical" evidence="1">
    <location>
        <begin position="250"/>
        <end position="270"/>
    </location>
</feature>
<sequence length="366" mass="42807">MELKYHKELDGVRAIAALMVIAFHYLQAFKATGQFEFLNKIAVFGQTGVSLFFVLSGFLITRILMSTKDTPGYFVNFFARRSLRIFPLYYLFLCLYYIVLPLITHSPIKDLSVQKYHWFYLQNFAITFGWNYNGPFHFWSLAVEEHFYLFWPFLVYFLNSKRLIGSILFIIMLAFFMRFILLKQNHEVFYFTFCRIDELVVGAFLAILEAKQKLNEKNAKKFLYFGAAILIPSLSLWTVFTGAANQTVQLSKFLLLSLTYFAFIGYVVSVKETHLVKRMLKAKPLLYSGKISYGLYVYHPMCIGLLLLVFKGNASMLSFGLTIISSYLIATLSYYLFEVKFLKLKKFFESREKIVKPEVEYQMEQV</sequence>
<keyword evidence="4" id="KW-1185">Reference proteome</keyword>
<feature type="transmembrane region" description="Helical" evidence="1">
    <location>
        <begin position="163"/>
        <end position="182"/>
    </location>
</feature>
<dbReference type="Proteomes" id="UP000192610">
    <property type="component" value="Unassembled WGS sequence"/>
</dbReference>
<dbReference type="GO" id="GO:0000271">
    <property type="term" value="P:polysaccharide biosynthetic process"/>
    <property type="evidence" value="ECO:0007669"/>
    <property type="project" value="TreeGrafter"/>
</dbReference>
<evidence type="ECO:0000256" key="1">
    <source>
        <dbReference type="SAM" id="Phobius"/>
    </source>
</evidence>
<feature type="transmembrane region" description="Helical" evidence="1">
    <location>
        <begin position="222"/>
        <end position="244"/>
    </location>
</feature>